<dbReference type="SUPFAM" id="SSF52266">
    <property type="entry name" value="SGNH hydrolase"/>
    <property type="match status" value="1"/>
</dbReference>
<feature type="domain" description="Sialate O-acetylesterase" evidence="3">
    <location>
        <begin position="88"/>
        <end position="196"/>
    </location>
</feature>
<dbReference type="Proteomes" id="UP000199392">
    <property type="component" value="Unassembled WGS sequence"/>
</dbReference>
<accession>A0A1I6T3Q1</accession>
<dbReference type="Gene3D" id="3.40.50.1110">
    <property type="entry name" value="SGNH hydrolase"/>
    <property type="match status" value="1"/>
</dbReference>
<keyword evidence="5" id="KW-1185">Reference proteome</keyword>
<protein>
    <recommendedName>
        <fullName evidence="3">Sialate O-acetylesterase domain-containing protein</fullName>
    </recommendedName>
</protein>
<name>A0A1I6T3Q1_9RHOB</name>
<dbReference type="OrthoDB" id="7836581at2"/>
<evidence type="ECO:0000256" key="1">
    <source>
        <dbReference type="ARBA" id="ARBA00022801"/>
    </source>
</evidence>
<proteinExistence type="predicted"/>
<dbReference type="Pfam" id="PF03629">
    <property type="entry name" value="SASA"/>
    <property type="match status" value="1"/>
</dbReference>
<evidence type="ECO:0000313" key="4">
    <source>
        <dbReference type="EMBL" id="SFS83899.1"/>
    </source>
</evidence>
<dbReference type="EMBL" id="FOZW01000005">
    <property type="protein sequence ID" value="SFS83899.1"/>
    <property type="molecule type" value="Genomic_DNA"/>
</dbReference>
<feature type="region of interest" description="Disordered" evidence="2">
    <location>
        <begin position="1"/>
        <end position="24"/>
    </location>
</feature>
<organism evidence="4 5">
    <name type="scientific">Alloyangia pacifica</name>
    <dbReference type="NCBI Taxonomy" id="311180"/>
    <lineage>
        <taxon>Bacteria</taxon>
        <taxon>Pseudomonadati</taxon>
        <taxon>Pseudomonadota</taxon>
        <taxon>Alphaproteobacteria</taxon>
        <taxon>Rhodobacterales</taxon>
        <taxon>Roseobacteraceae</taxon>
        <taxon>Alloyangia</taxon>
    </lineage>
</organism>
<gene>
    <name evidence="4" type="ORF">SAMN04488050_105279</name>
</gene>
<dbReference type="GO" id="GO:0016788">
    <property type="term" value="F:hydrolase activity, acting on ester bonds"/>
    <property type="evidence" value="ECO:0007669"/>
    <property type="project" value="UniProtKB-ARBA"/>
</dbReference>
<sequence length="642" mass="65768">MRLGIGTSLGDMASTDELGVPPGPAPALLLSVGGQSNSRKAGNSGGTPAEKYTDLGETYIWDAGAGAWTAYVCGATSGHRGGPDSGVWGSEAEFVHLLRESGGTQPVYILKEAVNGQSLAPAGGGDWAPQATGERYDGYVAQALSAKSELAALEIAVEEVFLWNQGEADSNDLQSAADYQENLEELLASLAADGAFGSNGMFIIERIRPCSADLSTSTYGGQFMVREAQERVAATDPRVRIVSLDFDESNFGSLHPAEPWCEGCGTRCHAAYAGTYATAFGPVLATSPDSLGFVDQSDVAPGMEILSAQLTPGGLGGHAALSISGGDAEYRVLNPDGSVWLDWGSAPGTIHPFQGLQLRMQSSANLSASVSTTITVGGASAEWSVSTYAQAPSLESETDAFIAQVTANGGATLSGADAAALNSFFLTAKASGWWSKIARLYLSCADTVSSSLDLVGQSLSLVQAGSLATNDWVWTGGVGWSGLSDANGGLDLQFAPSSDWSQDSGAFGLWYAALAENTRGDLTSDTGDSYLRATTAGAARFLLNSSANENVSGLQTEAGLRAVVRDGAASIRLHGPEGAVIASGTTTSSASSAAGLYVGNPSGAHSDAVVRGAFVANSALTTAELAELDDAATLLMSHFLSL</sequence>
<reference evidence="5" key="1">
    <citation type="submission" date="2016-10" db="EMBL/GenBank/DDBJ databases">
        <authorList>
            <person name="Varghese N."/>
            <person name="Submissions S."/>
        </authorList>
    </citation>
    <scope>NUCLEOTIDE SEQUENCE [LARGE SCALE GENOMIC DNA]</scope>
    <source>
        <strain evidence="5">DSM 26894</strain>
    </source>
</reference>
<evidence type="ECO:0000313" key="5">
    <source>
        <dbReference type="Proteomes" id="UP000199392"/>
    </source>
</evidence>
<keyword evidence="1" id="KW-0378">Hydrolase</keyword>
<evidence type="ECO:0000256" key="2">
    <source>
        <dbReference type="SAM" id="MobiDB-lite"/>
    </source>
</evidence>
<dbReference type="AlphaFoldDB" id="A0A1I6T3Q1"/>
<dbReference type="InterPro" id="IPR036514">
    <property type="entry name" value="SGNH_hydro_sf"/>
</dbReference>
<dbReference type="InterPro" id="IPR005181">
    <property type="entry name" value="SASA"/>
</dbReference>
<dbReference type="STRING" id="311180.SAMN04488050_105279"/>
<evidence type="ECO:0000259" key="3">
    <source>
        <dbReference type="Pfam" id="PF03629"/>
    </source>
</evidence>